<dbReference type="RefSeq" id="XP_024778880.1">
    <property type="nucleotide sequence ID" value="XM_024915368.1"/>
</dbReference>
<dbReference type="GO" id="GO:0005524">
    <property type="term" value="F:ATP binding"/>
    <property type="evidence" value="ECO:0007669"/>
    <property type="project" value="InterPro"/>
</dbReference>
<dbReference type="SUPFAM" id="SSF52540">
    <property type="entry name" value="P-loop containing nucleoside triphosphate hydrolases"/>
    <property type="match status" value="1"/>
</dbReference>
<keyword evidence="3" id="KW-1185">Reference proteome</keyword>
<dbReference type="InterPro" id="IPR027417">
    <property type="entry name" value="P-loop_NTPase"/>
</dbReference>
<dbReference type="CDD" id="cd19481">
    <property type="entry name" value="RecA-like_protease"/>
    <property type="match status" value="1"/>
</dbReference>
<dbReference type="InterPro" id="IPR056599">
    <property type="entry name" value="AAA_lid_fung"/>
</dbReference>
<accession>A0A2T4AQ63</accession>
<gene>
    <name evidence="2" type="ORF">M431DRAFT_46247</name>
</gene>
<feature type="non-terminal residue" evidence="2">
    <location>
        <position position="1"/>
    </location>
</feature>
<dbReference type="GeneID" id="36623936"/>
<proteinExistence type="predicted"/>
<dbReference type="EMBL" id="KZ679676">
    <property type="protein sequence ID" value="PTB59203.1"/>
    <property type="molecule type" value="Genomic_DNA"/>
</dbReference>
<name>A0A2T4AQ63_TRIHA</name>
<protein>
    <recommendedName>
        <fullName evidence="1">AAA+ ATPase domain-containing protein</fullName>
    </recommendedName>
</protein>
<dbReference type="Proteomes" id="UP000241690">
    <property type="component" value="Unassembled WGS sequence"/>
</dbReference>
<evidence type="ECO:0000259" key="1">
    <source>
        <dbReference type="SMART" id="SM00382"/>
    </source>
</evidence>
<dbReference type="InterPro" id="IPR003593">
    <property type="entry name" value="AAA+_ATPase"/>
</dbReference>
<evidence type="ECO:0000313" key="2">
    <source>
        <dbReference type="EMBL" id="PTB59203.1"/>
    </source>
</evidence>
<dbReference type="Pfam" id="PF23232">
    <property type="entry name" value="AAA_lid_13"/>
    <property type="match status" value="1"/>
</dbReference>
<feature type="non-terminal residue" evidence="2">
    <location>
        <position position="254"/>
    </location>
</feature>
<reference evidence="2 3" key="1">
    <citation type="submission" date="2016-07" db="EMBL/GenBank/DDBJ databases">
        <title>Multiple horizontal gene transfer events from other fungi enriched the ability of initially mycotrophic Trichoderma (Ascomycota) to feed on dead plant biomass.</title>
        <authorList>
            <consortium name="DOE Joint Genome Institute"/>
            <person name="Aerts A."/>
            <person name="Atanasova L."/>
            <person name="Chenthamara K."/>
            <person name="Zhang J."/>
            <person name="Grujic M."/>
            <person name="Henrissat B."/>
            <person name="Kuo A."/>
            <person name="Salamov A."/>
            <person name="Lipzen A."/>
            <person name="Labutti K."/>
            <person name="Barry K."/>
            <person name="Miao Y."/>
            <person name="Rahimi M.J."/>
            <person name="Shen Q."/>
            <person name="Grigoriev I.V."/>
            <person name="Kubicek C.P."/>
            <person name="Druzhinina I.S."/>
        </authorList>
    </citation>
    <scope>NUCLEOTIDE SEQUENCE [LARGE SCALE GENOMIC DNA]</scope>
    <source>
        <strain evidence="2 3">CBS 226.95</strain>
    </source>
</reference>
<organism evidence="2 3">
    <name type="scientific">Trichoderma harzianum CBS 226.95</name>
    <dbReference type="NCBI Taxonomy" id="983964"/>
    <lineage>
        <taxon>Eukaryota</taxon>
        <taxon>Fungi</taxon>
        <taxon>Dikarya</taxon>
        <taxon>Ascomycota</taxon>
        <taxon>Pezizomycotina</taxon>
        <taxon>Sordariomycetes</taxon>
        <taxon>Hypocreomycetidae</taxon>
        <taxon>Hypocreales</taxon>
        <taxon>Hypocreaceae</taxon>
        <taxon>Trichoderma</taxon>
    </lineage>
</organism>
<dbReference type="STRING" id="983964.A0A2T4AQ63"/>
<dbReference type="InterPro" id="IPR003959">
    <property type="entry name" value="ATPase_AAA_core"/>
</dbReference>
<dbReference type="AlphaFoldDB" id="A0A2T4AQ63"/>
<sequence length="254" mass="29027">GKGLILLLHGAPGVGKTSTAEGVAECFQKPLFQITCGDLGVTARDVEKTLQMNFNLATKWGCILLLDEADVFLSQREETDFVRNGMVAAFLRVLEYYTGILFLTTNRIGDFDEAFTSRIHISLYYPELDTKKTVDIFKLNPNLIQNRFKGMNRVIQIDYKGIEVFAKMHYWWYYDSRWNGRQIRNACQTALALAEYQAQQDSKSAGLDSEAPVKLTVNYFETVRDAYLEFTKYLADLYGANTARVAEERYIRAE</sequence>
<dbReference type="PANTHER" id="PTHR46411:SF2">
    <property type="entry name" value="AAA+ ATPASE DOMAIN-CONTAINING PROTEIN"/>
    <property type="match status" value="1"/>
</dbReference>
<dbReference type="Pfam" id="PF00004">
    <property type="entry name" value="AAA"/>
    <property type="match status" value="1"/>
</dbReference>
<evidence type="ECO:0000313" key="3">
    <source>
        <dbReference type="Proteomes" id="UP000241690"/>
    </source>
</evidence>
<dbReference type="Gene3D" id="3.40.50.300">
    <property type="entry name" value="P-loop containing nucleotide triphosphate hydrolases"/>
    <property type="match status" value="1"/>
</dbReference>
<feature type="domain" description="AAA+ ATPase" evidence="1">
    <location>
        <begin position="2"/>
        <end position="127"/>
    </location>
</feature>
<dbReference type="SMART" id="SM00382">
    <property type="entry name" value="AAA"/>
    <property type="match status" value="1"/>
</dbReference>
<dbReference type="GO" id="GO:0016887">
    <property type="term" value="F:ATP hydrolysis activity"/>
    <property type="evidence" value="ECO:0007669"/>
    <property type="project" value="InterPro"/>
</dbReference>
<dbReference type="PANTHER" id="PTHR46411">
    <property type="entry name" value="FAMILY ATPASE, PUTATIVE-RELATED"/>
    <property type="match status" value="1"/>
</dbReference>